<feature type="transmembrane region" description="Helical" evidence="2">
    <location>
        <begin position="134"/>
        <end position="154"/>
    </location>
</feature>
<evidence type="ECO:0000256" key="1">
    <source>
        <dbReference type="SAM" id="MobiDB-lite"/>
    </source>
</evidence>
<proteinExistence type="predicted"/>
<keyword evidence="2" id="KW-0472">Membrane</keyword>
<keyword evidence="2" id="KW-1133">Transmembrane helix</keyword>
<feature type="transmembrane region" description="Helical" evidence="2">
    <location>
        <begin position="70"/>
        <end position="89"/>
    </location>
</feature>
<gene>
    <name evidence="3" type="ORF">FBUS_03392</name>
</gene>
<sequence length="250" mass="28603">MNPYRRVGALPPEEDAIGDLSVTTKSVPQTDDDEDVEQSRENATEYTGLEEQRIQFYWKRRFNPLLMNDILAGIYICLGVAILIMSLVFRPANRMLSGTLNCYTGYCFVRDINRSSAIPAHHHYGPDMDAYHPYSMVPLLIGCALIVYGLLILFRITLLIINAGNINNWLVALLCLFGVVHACYHLDRRWLGTFRPIYWSEGVSHSFFEPLFISIAWLLTTFQALTNLPCVKFRKLDYYSDLARDEFSSG</sequence>
<dbReference type="AlphaFoldDB" id="A0A8E0RXM7"/>
<reference evidence="3" key="1">
    <citation type="submission" date="2019-05" db="EMBL/GenBank/DDBJ databases">
        <title>Annotation for the trematode Fasciolopsis buski.</title>
        <authorList>
            <person name="Choi Y.-J."/>
        </authorList>
    </citation>
    <scope>NUCLEOTIDE SEQUENCE</scope>
    <source>
        <strain evidence="3">HT</strain>
        <tissue evidence="3">Whole worm</tissue>
    </source>
</reference>
<accession>A0A8E0RXM7</accession>
<dbReference type="EMBL" id="LUCM01003547">
    <property type="protein sequence ID" value="KAA0195643.1"/>
    <property type="molecule type" value="Genomic_DNA"/>
</dbReference>
<protein>
    <submittedName>
        <fullName evidence="3">Uncharacterized protein</fullName>
    </submittedName>
</protein>
<evidence type="ECO:0000256" key="2">
    <source>
        <dbReference type="SAM" id="Phobius"/>
    </source>
</evidence>
<evidence type="ECO:0000313" key="3">
    <source>
        <dbReference type="EMBL" id="KAA0195643.1"/>
    </source>
</evidence>
<name>A0A8E0RXM7_9TREM</name>
<keyword evidence="2" id="KW-0812">Transmembrane</keyword>
<feature type="transmembrane region" description="Helical" evidence="2">
    <location>
        <begin position="166"/>
        <end position="187"/>
    </location>
</feature>
<dbReference type="OrthoDB" id="10402454at2759"/>
<keyword evidence="4" id="KW-1185">Reference proteome</keyword>
<feature type="region of interest" description="Disordered" evidence="1">
    <location>
        <begin position="1"/>
        <end position="42"/>
    </location>
</feature>
<dbReference type="Proteomes" id="UP000728185">
    <property type="component" value="Unassembled WGS sequence"/>
</dbReference>
<feature type="transmembrane region" description="Helical" evidence="2">
    <location>
        <begin position="207"/>
        <end position="225"/>
    </location>
</feature>
<organism evidence="3 4">
    <name type="scientific">Fasciolopsis buskii</name>
    <dbReference type="NCBI Taxonomy" id="27845"/>
    <lineage>
        <taxon>Eukaryota</taxon>
        <taxon>Metazoa</taxon>
        <taxon>Spiralia</taxon>
        <taxon>Lophotrochozoa</taxon>
        <taxon>Platyhelminthes</taxon>
        <taxon>Trematoda</taxon>
        <taxon>Digenea</taxon>
        <taxon>Plagiorchiida</taxon>
        <taxon>Echinostomata</taxon>
        <taxon>Echinostomatoidea</taxon>
        <taxon>Fasciolidae</taxon>
        <taxon>Fasciolopsis</taxon>
    </lineage>
</organism>
<comment type="caution">
    <text evidence="3">The sequence shown here is derived from an EMBL/GenBank/DDBJ whole genome shotgun (WGS) entry which is preliminary data.</text>
</comment>
<evidence type="ECO:0000313" key="4">
    <source>
        <dbReference type="Proteomes" id="UP000728185"/>
    </source>
</evidence>